<sequence length="79" mass="8758">MLVDALLQHKVEGQVNRMVEKVRGLEIKQEVVEVAKEVAEVVNEVVEVAKVAKEGGAIVYTCWIKKMKSVQDMSNCGES</sequence>
<comment type="caution">
    <text evidence="1">The sequence shown here is derived from an EMBL/GenBank/DDBJ whole genome shotgun (WGS) entry which is preliminary data.</text>
</comment>
<dbReference type="EMBL" id="BKCJ010008444">
    <property type="protein sequence ID" value="GEU82252.1"/>
    <property type="molecule type" value="Genomic_DNA"/>
</dbReference>
<accession>A0A6L2NAW9</accession>
<gene>
    <name evidence="1" type="ORF">Tci_054230</name>
</gene>
<evidence type="ECO:0000313" key="1">
    <source>
        <dbReference type="EMBL" id="GEU82252.1"/>
    </source>
</evidence>
<organism evidence="1">
    <name type="scientific">Tanacetum cinerariifolium</name>
    <name type="common">Dalmatian daisy</name>
    <name type="synonym">Chrysanthemum cinerariifolium</name>
    <dbReference type="NCBI Taxonomy" id="118510"/>
    <lineage>
        <taxon>Eukaryota</taxon>
        <taxon>Viridiplantae</taxon>
        <taxon>Streptophyta</taxon>
        <taxon>Embryophyta</taxon>
        <taxon>Tracheophyta</taxon>
        <taxon>Spermatophyta</taxon>
        <taxon>Magnoliopsida</taxon>
        <taxon>eudicotyledons</taxon>
        <taxon>Gunneridae</taxon>
        <taxon>Pentapetalae</taxon>
        <taxon>asterids</taxon>
        <taxon>campanulids</taxon>
        <taxon>Asterales</taxon>
        <taxon>Asteraceae</taxon>
        <taxon>Asteroideae</taxon>
        <taxon>Anthemideae</taxon>
        <taxon>Anthemidinae</taxon>
        <taxon>Tanacetum</taxon>
    </lineage>
</organism>
<protein>
    <submittedName>
        <fullName evidence="1">Uncharacterized protein</fullName>
    </submittedName>
</protein>
<name>A0A6L2NAW9_TANCI</name>
<proteinExistence type="predicted"/>
<reference evidence="1" key="1">
    <citation type="journal article" date="2019" name="Sci. Rep.">
        <title>Draft genome of Tanacetum cinerariifolium, the natural source of mosquito coil.</title>
        <authorList>
            <person name="Yamashiro T."/>
            <person name="Shiraishi A."/>
            <person name="Satake H."/>
            <person name="Nakayama K."/>
        </authorList>
    </citation>
    <scope>NUCLEOTIDE SEQUENCE</scope>
</reference>
<dbReference type="AlphaFoldDB" id="A0A6L2NAW9"/>